<evidence type="ECO:0000256" key="2">
    <source>
        <dbReference type="ARBA" id="ARBA00006228"/>
    </source>
</evidence>
<evidence type="ECO:0000256" key="1">
    <source>
        <dbReference type="ARBA" id="ARBA00004651"/>
    </source>
</evidence>
<name>A0ABV5NIY0_9ACTN</name>
<keyword evidence="9" id="KW-1185">Reference proteome</keyword>
<keyword evidence="4 7" id="KW-0812">Transmembrane</keyword>
<keyword evidence="6 7" id="KW-0472">Membrane</keyword>
<protein>
    <submittedName>
        <fullName evidence="8">Na+/H+ antiporter subunit E</fullName>
    </submittedName>
</protein>
<evidence type="ECO:0000256" key="5">
    <source>
        <dbReference type="ARBA" id="ARBA00022989"/>
    </source>
</evidence>
<dbReference type="PANTHER" id="PTHR34584">
    <property type="entry name" value="NA(+)/H(+) ANTIPORTER SUBUNIT E1"/>
    <property type="match status" value="1"/>
</dbReference>
<gene>
    <name evidence="8" type="ORF">ACFFR3_12095</name>
</gene>
<evidence type="ECO:0000256" key="3">
    <source>
        <dbReference type="ARBA" id="ARBA00022475"/>
    </source>
</evidence>
<reference evidence="8 9" key="1">
    <citation type="submission" date="2024-09" db="EMBL/GenBank/DDBJ databases">
        <authorList>
            <person name="Sun Q."/>
            <person name="Mori K."/>
        </authorList>
    </citation>
    <scope>NUCLEOTIDE SEQUENCE [LARGE SCALE GENOMIC DNA]</scope>
    <source>
        <strain evidence="8 9">JCM 3324</strain>
    </source>
</reference>
<proteinExistence type="inferred from homology"/>
<comment type="similarity">
    <text evidence="2">Belongs to the CPA3 antiporters (TC 2.A.63) subunit E family.</text>
</comment>
<evidence type="ECO:0000313" key="9">
    <source>
        <dbReference type="Proteomes" id="UP001589568"/>
    </source>
</evidence>
<organism evidence="8 9">
    <name type="scientific">Nonomuraea salmonea</name>
    <dbReference type="NCBI Taxonomy" id="46181"/>
    <lineage>
        <taxon>Bacteria</taxon>
        <taxon>Bacillati</taxon>
        <taxon>Actinomycetota</taxon>
        <taxon>Actinomycetes</taxon>
        <taxon>Streptosporangiales</taxon>
        <taxon>Streptosporangiaceae</taxon>
        <taxon>Nonomuraea</taxon>
    </lineage>
</organism>
<comment type="subcellular location">
    <subcellularLocation>
        <location evidence="1">Cell membrane</location>
        <topology evidence="1">Multi-pass membrane protein</topology>
    </subcellularLocation>
</comment>
<keyword evidence="5 7" id="KW-1133">Transmembrane helix</keyword>
<dbReference type="InterPro" id="IPR002758">
    <property type="entry name" value="Cation_antiport_E"/>
</dbReference>
<dbReference type="Pfam" id="PF01899">
    <property type="entry name" value="MNHE"/>
    <property type="match status" value="1"/>
</dbReference>
<comment type="caution">
    <text evidence="8">The sequence shown here is derived from an EMBL/GenBank/DDBJ whole genome shotgun (WGS) entry which is preliminary data.</text>
</comment>
<evidence type="ECO:0000256" key="6">
    <source>
        <dbReference type="ARBA" id="ARBA00023136"/>
    </source>
</evidence>
<dbReference type="RefSeq" id="WP_345402718.1">
    <property type="nucleotide sequence ID" value="NZ_BAAAXS010000001.1"/>
</dbReference>
<sequence>MRRESLAPRLLGRRVPLPVVAWLTLVWVALWGDLSVGTVLGGLATGLVVTWLLPMPPINRAIRPHPVPLASFLLYFSFDLVISTVRVVYYVLRPGDPPTQFIRVPLRTTSEPITVLVMVAISTVPGSLVVERYPGELLLHVLGRPGDVTEPVRRDVAELESRIVAAFGTPMDQEELT</sequence>
<dbReference type="Proteomes" id="UP001589568">
    <property type="component" value="Unassembled WGS sequence"/>
</dbReference>
<feature type="transmembrane region" description="Helical" evidence="7">
    <location>
        <begin position="36"/>
        <end position="55"/>
    </location>
</feature>
<dbReference type="PANTHER" id="PTHR34584:SF1">
    <property type="entry name" value="NA(+)_H(+) ANTIPORTER SUBUNIT E1"/>
    <property type="match status" value="1"/>
</dbReference>
<accession>A0ABV5NIY0</accession>
<evidence type="ECO:0000256" key="7">
    <source>
        <dbReference type="SAM" id="Phobius"/>
    </source>
</evidence>
<evidence type="ECO:0000313" key="8">
    <source>
        <dbReference type="EMBL" id="MFB9470255.1"/>
    </source>
</evidence>
<keyword evidence="3" id="KW-1003">Cell membrane</keyword>
<evidence type="ECO:0000256" key="4">
    <source>
        <dbReference type="ARBA" id="ARBA00022692"/>
    </source>
</evidence>
<feature type="transmembrane region" description="Helical" evidence="7">
    <location>
        <begin position="67"/>
        <end position="92"/>
    </location>
</feature>
<dbReference type="EMBL" id="JBHMCF010000011">
    <property type="protein sequence ID" value="MFB9470255.1"/>
    <property type="molecule type" value="Genomic_DNA"/>
</dbReference>